<keyword evidence="2" id="KW-1185">Reference proteome</keyword>
<evidence type="ECO:0000313" key="2">
    <source>
        <dbReference type="Proteomes" id="UP000192527"/>
    </source>
</evidence>
<name>A0A1W5ZY87_9BACI</name>
<dbReference type="AlphaFoldDB" id="A0A1W5ZY87"/>
<reference evidence="1 2" key="1">
    <citation type="submission" date="2017-04" db="EMBL/GenBank/DDBJ databases">
        <title>The whole genome sequencing and assembly of Halobacillus mangrovi strain.</title>
        <authorList>
            <person name="Lee S.-J."/>
            <person name="Park M.-K."/>
            <person name="Kim J.-Y."/>
            <person name="Lee Y.-J."/>
            <person name="Yi H."/>
            <person name="Bahn Y.-S."/>
            <person name="Kim J.F."/>
            <person name="Lee D.-W."/>
        </authorList>
    </citation>
    <scope>NUCLEOTIDE SEQUENCE [LARGE SCALE GENOMIC DNA]</scope>
    <source>
        <strain evidence="1 2">KTB 131</strain>
    </source>
</reference>
<sequence length="244" mass="29000">MNTEHLPTKAYKYMKEKWLKKLEATHSIRITPLKDYSETIYGSEIGDDFEGKSRTNIAVDDLTIEAQSQTSKEKEILNSHRIHIRDKATITFENSNFITDNIDNNYFVYCVSLERKPNIQRAFGSGLQTIYNFPQFFKHLEAELAKSGIVFHDAGECVYLPKREQKYHFKDLTEREGETLIHKPYFVKDKRYEYQREFRLIWKFADNRQIKWPFMTANLDVASLHYKTEVLKPATQKKKKKRVR</sequence>
<dbReference type="EMBL" id="CP020772">
    <property type="protein sequence ID" value="ARI78229.1"/>
    <property type="molecule type" value="Genomic_DNA"/>
</dbReference>
<dbReference type="Proteomes" id="UP000192527">
    <property type="component" value="Chromosome"/>
</dbReference>
<evidence type="ECO:0000313" key="1">
    <source>
        <dbReference type="EMBL" id="ARI78229.1"/>
    </source>
</evidence>
<proteinExistence type="predicted"/>
<organism evidence="1 2">
    <name type="scientific">Halobacillus mangrovi</name>
    <dbReference type="NCBI Taxonomy" id="402384"/>
    <lineage>
        <taxon>Bacteria</taxon>
        <taxon>Bacillati</taxon>
        <taxon>Bacillota</taxon>
        <taxon>Bacilli</taxon>
        <taxon>Bacillales</taxon>
        <taxon>Bacillaceae</taxon>
        <taxon>Halobacillus</taxon>
    </lineage>
</organism>
<dbReference type="RefSeq" id="WP_085030688.1">
    <property type="nucleotide sequence ID" value="NZ_CP020772.1"/>
</dbReference>
<gene>
    <name evidence="1" type="ORF">HM131_15830</name>
</gene>
<protein>
    <submittedName>
        <fullName evidence="1">Uncharacterized protein</fullName>
    </submittedName>
</protein>
<dbReference type="KEGG" id="hmn:HM131_15830"/>
<accession>A0A1W5ZY87</accession>